<feature type="compositionally biased region" description="Low complexity" evidence="1">
    <location>
        <begin position="47"/>
        <end position="63"/>
    </location>
</feature>
<dbReference type="AlphaFoldDB" id="A0A177VBQ9"/>
<feature type="compositionally biased region" description="Polar residues" evidence="1">
    <location>
        <begin position="139"/>
        <end position="186"/>
    </location>
</feature>
<organism evidence="3 4">
    <name type="scientific">Tilletia caries</name>
    <name type="common">wheat bunt fungus</name>
    <dbReference type="NCBI Taxonomy" id="13290"/>
    <lineage>
        <taxon>Eukaryota</taxon>
        <taxon>Fungi</taxon>
        <taxon>Dikarya</taxon>
        <taxon>Basidiomycota</taxon>
        <taxon>Ustilaginomycotina</taxon>
        <taxon>Exobasidiomycetes</taxon>
        <taxon>Tilletiales</taxon>
        <taxon>Tilletiaceae</taxon>
        <taxon>Tilletia</taxon>
    </lineage>
</organism>
<evidence type="ECO:0000256" key="1">
    <source>
        <dbReference type="SAM" id="MobiDB-lite"/>
    </source>
</evidence>
<evidence type="ECO:0000313" key="3">
    <source>
        <dbReference type="EMBL" id="KAE8253336.1"/>
    </source>
</evidence>
<dbReference type="Proteomes" id="UP000836402">
    <property type="component" value="Unassembled WGS sequence"/>
</dbReference>
<name>A0A177VBQ9_9BASI</name>
<gene>
    <name evidence="3" type="ORF">A4X03_0g5922</name>
    <name evidence="2" type="ORF">JKIAZH3_G2548</name>
</gene>
<evidence type="ECO:0000313" key="5">
    <source>
        <dbReference type="Proteomes" id="UP000836402"/>
    </source>
</evidence>
<sequence length="227" mass="24268">MSVIRKYLQQEIEGQLREVFKGDLPGIIHRFSQSGLASTRDAAAAAAGASSSTASSTAAPTMAGERSRTPTAASAMGAPPKQSFSIPQPRQPTPLAARARSSHTAAPIPENDDNEDVLHKLDDVDELGDADRSCRTDQRISTNTAHTVDQGSALSHSGSRSKTEPSILSRTNGTGTSSLEQSSITTLEPMPMDPQSSELKRQLYRKQSHVQMDDVNGLRSLTAAYHQ</sequence>
<reference evidence="3" key="2">
    <citation type="journal article" date="2019" name="IMA Fungus">
        <title>Genome sequencing and comparison of five Tilletia species to identify candidate genes for the detection of regulated species infecting wheat.</title>
        <authorList>
            <person name="Nguyen H.D.T."/>
            <person name="Sultana T."/>
            <person name="Kesanakurti P."/>
            <person name="Hambleton S."/>
        </authorList>
    </citation>
    <scope>NUCLEOTIDE SEQUENCE</scope>
    <source>
        <strain evidence="3">DAOMC 238032</strain>
    </source>
</reference>
<comment type="caution">
    <text evidence="3">The sequence shown here is derived from an EMBL/GenBank/DDBJ whole genome shotgun (WGS) entry which is preliminary data.</text>
</comment>
<feature type="region of interest" description="Disordered" evidence="1">
    <location>
        <begin position="129"/>
        <end position="205"/>
    </location>
</feature>
<feature type="region of interest" description="Disordered" evidence="1">
    <location>
        <begin position="47"/>
        <end position="116"/>
    </location>
</feature>
<evidence type="ECO:0000313" key="2">
    <source>
        <dbReference type="EMBL" id="CAD6955123.1"/>
    </source>
</evidence>
<dbReference type="Proteomes" id="UP000077671">
    <property type="component" value="Unassembled WGS sequence"/>
</dbReference>
<dbReference type="EMBL" id="LWDD02001031">
    <property type="protein sequence ID" value="KAE8253336.1"/>
    <property type="molecule type" value="Genomic_DNA"/>
</dbReference>
<proteinExistence type="predicted"/>
<protein>
    <submittedName>
        <fullName evidence="3">Uncharacterized protein</fullName>
    </submittedName>
</protein>
<dbReference type="EMBL" id="CAJHJG010006155">
    <property type="protein sequence ID" value="CAD6955123.1"/>
    <property type="molecule type" value="Genomic_DNA"/>
</dbReference>
<feature type="compositionally biased region" description="Basic and acidic residues" evidence="1">
    <location>
        <begin position="129"/>
        <end position="138"/>
    </location>
</feature>
<keyword evidence="5" id="KW-1185">Reference proteome</keyword>
<accession>A0A177VBQ9</accession>
<reference evidence="2" key="3">
    <citation type="submission" date="2020-10" db="EMBL/GenBank/DDBJ databases">
        <authorList>
            <person name="Sedaghatjoo S."/>
        </authorList>
    </citation>
    <scope>NUCLEOTIDE SEQUENCE</scope>
    <source>
        <strain evidence="2">AZH3</strain>
    </source>
</reference>
<reference evidence="3" key="1">
    <citation type="submission" date="2016-04" db="EMBL/GenBank/DDBJ databases">
        <authorList>
            <person name="Nguyen H.D."/>
            <person name="Kesanakurti P."/>
            <person name="Cullis J."/>
            <person name="Levesque C.A."/>
            <person name="Hambleton S."/>
        </authorList>
    </citation>
    <scope>NUCLEOTIDE SEQUENCE</scope>
    <source>
        <strain evidence="3">DAOMC 238032</strain>
    </source>
</reference>
<evidence type="ECO:0000313" key="4">
    <source>
        <dbReference type="Proteomes" id="UP000077671"/>
    </source>
</evidence>